<keyword evidence="3 8" id="KW-0227">DNA damage</keyword>
<keyword evidence="1 8" id="KW-0540">Nuclease</keyword>
<dbReference type="FunFam" id="3.40.1440.10:FF:000006">
    <property type="entry name" value="Structure-specific endonuclease subunit SLX1"/>
    <property type="match status" value="1"/>
</dbReference>
<dbReference type="GO" id="GO:0008821">
    <property type="term" value="F:crossover junction DNA endonuclease activity"/>
    <property type="evidence" value="ECO:0007669"/>
    <property type="project" value="TreeGrafter"/>
</dbReference>
<evidence type="ECO:0000256" key="2">
    <source>
        <dbReference type="ARBA" id="ARBA00022759"/>
    </source>
</evidence>
<dbReference type="AlphaFoldDB" id="A0A8H7Z9I4"/>
<comment type="cofactor">
    <cofactor evidence="8">
        <name>a divalent metal cation</name>
        <dbReference type="ChEBI" id="CHEBI:60240"/>
    </cofactor>
</comment>
<dbReference type="Gene3D" id="3.40.1440.10">
    <property type="entry name" value="GIY-YIG endonuclease"/>
    <property type="match status" value="1"/>
</dbReference>
<dbReference type="PANTHER" id="PTHR20208">
    <property type="entry name" value="STRUCTURE-SPECIFIC ENDONUCLEASE SUBUNIT SLX1"/>
    <property type="match status" value="1"/>
</dbReference>
<evidence type="ECO:0000256" key="4">
    <source>
        <dbReference type="ARBA" id="ARBA00022801"/>
    </source>
</evidence>
<proteinExistence type="inferred from homology"/>
<dbReference type="Pfam" id="PF01541">
    <property type="entry name" value="GIY-YIG"/>
    <property type="match status" value="1"/>
</dbReference>
<dbReference type="SUPFAM" id="SSF57903">
    <property type="entry name" value="FYVE/PHD zinc finger"/>
    <property type="match status" value="1"/>
</dbReference>
<evidence type="ECO:0000256" key="6">
    <source>
        <dbReference type="ARBA" id="ARBA00023204"/>
    </source>
</evidence>
<dbReference type="InterPro" id="IPR000305">
    <property type="entry name" value="GIY-YIG_endonuc"/>
</dbReference>
<dbReference type="Gene3D" id="3.30.40.10">
    <property type="entry name" value="Zinc/RING finger domain, C3HC4 (zinc finger)"/>
    <property type="match status" value="1"/>
</dbReference>
<dbReference type="InterPro" id="IPR013083">
    <property type="entry name" value="Znf_RING/FYVE/PHD"/>
</dbReference>
<evidence type="ECO:0000256" key="1">
    <source>
        <dbReference type="ARBA" id="ARBA00022722"/>
    </source>
</evidence>
<dbReference type="InterPro" id="IPR027520">
    <property type="entry name" value="Slx1"/>
</dbReference>
<dbReference type="InterPro" id="IPR048749">
    <property type="entry name" value="SLX1_C"/>
</dbReference>
<comment type="caution">
    <text evidence="8">Lacks conserved residue(s) required for the propagation of feature annotation.</text>
</comment>
<protein>
    <submittedName>
        <fullName evidence="11">GIY-YIG catalytic domain-containing protein</fullName>
    </submittedName>
</protein>
<organism evidence="11 12">
    <name type="scientific">Ajellomyces capsulatus</name>
    <name type="common">Darling's disease fungus</name>
    <name type="synonym">Histoplasma capsulatum</name>
    <dbReference type="NCBI Taxonomy" id="5037"/>
    <lineage>
        <taxon>Eukaryota</taxon>
        <taxon>Fungi</taxon>
        <taxon>Dikarya</taxon>
        <taxon>Ascomycota</taxon>
        <taxon>Pezizomycotina</taxon>
        <taxon>Eurotiomycetes</taxon>
        <taxon>Eurotiomycetidae</taxon>
        <taxon>Onygenales</taxon>
        <taxon>Ajellomycetaceae</taxon>
        <taxon>Histoplasma</taxon>
    </lineage>
</organism>
<dbReference type="VEuPathDB" id="FungiDB:I7I52_03832"/>
<dbReference type="InterPro" id="IPR035901">
    <property type="entry name" value="GIY-YIG_endonuc_sf"/>
</dbReference>
<dbReference type="Proteomes" id="UP000670092">
    <property type="component" value="Unassembled WGS sequence"/>
</dbReference>
<evidence type="ECO:0000256" key="7">
    <source>
        <dbReference type="ARBA" id="ARBA00023242"/>
    </source>
</evidence>
<dbReference type="HAMAP" id="MF_03100">
    <property type="entry name" value="Endonuc_su_Slx1"/>
    <property type="match status" value="1"/>
</dbReference>
<reference evidence="11 12" key="1">
    <citation type="submission" date="2021-01" db="EMBL/GenBank/DDBJ databases">
        <title>Chromosome-level genome assembly of a human fungal pathogen reveals clustering of transcriptionally co-regulated genes.</title>
        <authorList>
            <person name="Voorhies M."/>
            <person name="Cohen S."/>
            <person name="Shea T.P."/>
            <person name="Petrus S."/>
            <person name="Munoz J.F."/>
            <person name="Poplawski S."/>
            <person name="Goldman W.E."/>
            <person name="Michael T."/>
            <person name="Cuomo C.A."/>
            <person name="Sil A."/>
            <person name="Beyhan S."/>
        </authorList>
    </citation>
    <scope>NUCLEOTIDE SEQUENCE [LARGE SCALE GENOMIC DNA]</scope>
    <source>
        <strain evidence="11 12">G184AR</strain>
    </source>
</reference>
<keyword evidence="6 8" id="KW-0234">DNA repair</keyword>
<evidence type="ECO:0000256" key="3">
    <source>
        <dbReference type="ARBA" id="ARBA00022763"/>
    </source>
</evidence>
<keyword evidence="7 8" id="KW-0539">Nucleus</keyword>
<dbReference type="Pfam" id="PF21202">
    <property type="entry name" value="SLX1_C"/>
    <property type="match status" value="1"/>
</dbReference>
<feature type="region of interest" description="Disordered" evidence="9">
    <location>
        <begin position="35"/>
        <end position="58"/>
    </location>
</feature>
<gene>
    <name evidence="11" type="primary">SLX1</name>
    <name evidence="11" type="ORF">I7I52_03832</name>
</gene>
<comment type="function">
    <text evidence="8">Catalytic subunit of the SLX1-SLX4 structure-specific endonuclease that resolves DNA secondary structures generated during DNA repair and recombination. Has endonuclease activity towards branched DNA substrates, introducing single-strand cuts in duplex DNA close to junctions with ss-DNA.</text>
</comment>
<dbReference type="CDD" id="cd10455">
    <property type="entry name" value="GIY-YIG_SLX1"/>
    <property type="match status" value="1"/>
</dbReference>
<feature type="region of interest" description="Disordered" evidence="9">
    <location>
        <begin position="311"/>
        <end position="340"/>
    </location>
</feature>
<dbReference type="GO" id="GO:0000724">
    <property type="term" value="P:double-strand break repair via homologous recombination"/>
    <property type="evidence" value="ECO:0007669"/>
    <property type="project" value="TreeGrafter"/>
</dbReference>
<dbReference type="EMBL" id="JAEVHI010000001">
    <property type="protein sequence ID" value="KAG5305241.1"/>
    <property type="molecule type" value="Genomic_DNA"/>
</dbReference>
<dbReference type="PROSITE" id="PS50164">
    <property type="entry name" value="GIY_YIG"/>
    <property type="match status" value="1"/>
</dbReference>
<feature type="compositionally biased region" description="Basic residues" evidence="9">
    <location>
        <begin position="311"/>
        <end position="323"/>
    </location>
</feature>
<evidence type="ECO:0000256" key="5">
    <source>
        <dbReference type="ARBA" id="ARBA00023172"/>
    </source>
</evidence>
<feature type="domain" description="GIY-YIG" evidence="10">
    <location>
        <begin position="14"/>
        <end position="96"/>
    </location>
</feature>
<keyword evidence="4 8" id="KW-0378">Hydrolase</keyword>
<dbReference type="GO" id="GO:0033557">
    <property type="term" value="C:Slx1-Slx4 complex"/>
    <property type="evidence" value="ECO:0007669"/>
    <property type="project" value="UniProtKB-UniRule"/>
</dbReference>
<comment type="subunit">
    <text evidence="8">Forms a heterodimer with SLX4.</text>
</comment>
<evidence type="ECO:0000259" key="10">
    <source>
        <dbReference type="PROSITE" id="PS50164"/>
    </source>
</evidence>
<keyword evidence="5 8" id="KW-0233">DNA recombination</keyword>
<evidence type="ECO:0000256" key="8">
    <source>
        <dbReference type="HAMAP-Rule" id="MF_03100"/>
    </source>
</evidence>
<feature type="region of interest" description="Disordered" evidence="9">
    <location>
        <begin position="97"/>
        <end position="121"/>
    </location>
</feature>
<evidence type="ECO:0000313" key="11">
    <source>
        <dbReference type="EMBL" id="KAG5305241.1"/>
    </source>
</evidence>
<evidence type="ECO:0000313" key="12">
    <source>
        <dbReference type="Proteomes" id="UP000670092"/>
    </source>
</evidence>
<comment type="similarity">
    <text evidence="8">Belongs to the SLX1 family.</text>
</comment>
<sequence>MMDNIPQSINPIPAFYCCYLLRSTVRHASLYIGSTPEPSRRLAQHNGDRTGGARKTSSEKLRPWEMVAIVSGFTNRAGALQFEWAWQHTKESRHAEVERCESEQLGTRGSSRTGKEVKRAGKPRTSLPNILENLHILLRSPYFSEWPLEVWFFSADVWQVWSQPKGNLLDNSIKVVTAFSSKEAGDTNRREILGKRIETLDTGYDALIEYVEKSQFLLESEEAIDCGVCKQRLNPRNDMIAICSHSLCRCASHLLCLSAHFLEAAGFIGKLIPKEGTCPACLGKLEWPTLMKEITLRLRGQEEVKRLLGRRRRTEQVGKRKISNHVSSEKGESEASMPSTDAKTMALPIRSHPSVGGSNFGKLGRSVGSAIRTNTDNGSVKAVTPEIEFYRRRKCNAKKNFSGLYSTPRINISDWDNAEIIE</sequence>
<dbReference type="InterPro" id="IPR011011">
    <property type="entry name" value="Znf_FYVE_PHD"/>
</dbReference>
<keyword evidence="2 8" id="KW-0255">Endonuclease</keyword>
<evidence type="ECO:0000256" key="9">
    <source>
        <dbReference type="SAM" id="MobiDB-lite"/>
    </source>
</evidence>
<dbReference type="GO" id="GO:0017108">
    <property type="term" value="F:5'-flap endonuclease activity"/>
    <property type="evidence" value="ECO:0007669"/>
    <property type="project" value="InterPro"/>
</dbReference>
<dbReference type="OrthoDB" id="24645at2759"/>
<name>A0A8H7Z9I4_AJECA</name>
<dbReference type="InterPro" id="IPR050381">
    <property type="entry name" value="SLX1_endonuclease"/>
</dbReference>
<comment type="caution">
    <text evidence="11">The sequence shown here is derived from an EMBL/GenBank/DDBJ whole genome shotgun (WGS) entry which is preliminary data.</text>
</comment>
<accession>A0A8H7Z9I4</accession>
<comment type="subcellular location">
    <subcellularLocation>
        <location evidence="8">Nucleus</location>
    </subcellularLocation>
</comment>
<dbReference type="PANTHER" id="PTHR20208:SF10">
    <property type="entry name" value="STRUCTURE-SPECIFIC ENDONUCLEASE SUBUNIT SLX1"/>
    <property type="match status" value="1"/>
</dbReference>